<accession>A0A401T2W7</accession>
<feature type="compositionally biased region" description="Acidic residues" evidence="5">
    <location>
        <begin position="262"/>
        <end position="272"/>
    </location>
</feature>
<protein>
    <recommendedName>
        <fullName evidence="9">Secretogranin-1</fullName>
    </recommendedName>
</protein>
<feature type="compositionally biased region" description="Acidic residues" evidence="5">
    <location>
        <begin position="538"/>
        <end position="547"/>
    </location>
</feature>
<evidence type="ECO:0000256" key="2">
    <source>
        <dbReference type="ARBA" id="ARBA00022641"/>
    </source>
</evidence>
<feature type="compositionally biased region" description="Basic and acidic residues" evidence="5">
    <location>
        <begin position="548"/>
        <end position="561"/>
    </location>
</feature>
<dbReference type="EMBL" id="BEZZ01000924">
    <property type="protein sequence ID" value="GCC37003.1"/>
    <property type="molecule type" value="Genomic_DNA"/>
</dbReference>
<evidence type="ECO:0000256" key="4">
    <source>
        <dbReference type="ARBA" id="ARBA00022729"/>
    </source>
</evidence>
<reference evidence="7 8" key="1">
    <citation type="journal article" date="2018" name="Nat. Ecol. Evol.">
        <title>Shark genomes provide insights into elasmobranch evolution and the origin of vertebrates.</title>
        <authorList>
            <person name="Hara Y"/>
            <person name="Yamaguchi K"/>
            <person name="Onimaru K"/>
            <person name="Kadota M"/>
            <person name="Koyanagi M"/>
            <person name="Keeley SD"/>
            <person name="Tatsumi K"/>
            <person name="Tanaka K"/>
            <person name="Motone F"/>
            <person name="Kageyama Y"/>
            <person name="Nozu R"/>
            <person name="Adachi N"/>
            <person name="Nishimura O"/>
            <person name="Nakagawa R"/>
            <person name="Tanegashima C"/>
            <person name="Kiyatake I"/>
            <person name="Matsumoto R"/>
            <person name="Murakumo K"/>
            <person name="Nishida K"/>
            <person name="Terakita A"/>
            <person name="Kuratani S"/>
            <person name="Sato K"/>
            <person name="Hyodo S Kuraku.S."/>
        </authorList>
    </citation>
    <scope>NUCLEOTIDE SEQUENCE [LARGE SCALE GENOMIC DNA]</scope>
</reference>
<evidence type="ECO:0000313" key="8">
    <source>
        <dbReference type="Proteomes" id="UP000287033"/>
    </source>
</evidence>
<evidence type="ECO:0000256" key="5">
    <source>
        <dbReference type="SAM" id="MobiDB-lite"/>
    </source>
</evidence>
<dbReference type="Proteomes" id="UP000287033">
    <property type="component" value="Unassembled WGS sequence"/>
</dbReference>
<sequence>MQLPSLLTLSVLSAVTAVARSLPVERGTQKDELVTRCIIEALSTALSKANAPPVSSECRTVLDSGKHEVARKKNTEENQHYEDERHIQESEKHHYEDKGSQEAEGRHGGERFEADDRDKDDSEEQKHLKQANDEERNSEDDSREVEDFKPVKSPYEVKGHRNHHTGQDNHSYEERRYADDQSTDDEEEKHRKRRHSDEDSGQEQNSPPKTDDSELASHGFHEKWPHGYDKGSEESFEEDKAIGLGGQSDKRRHSTGERDSDQEIDGSEEDLNDQDKRNGNYGHEAESEESEENDNEKREKLLNGHIYYHKRNSYGHSDEDRKSPQQDEKNADKSEETSKELEHIKSIQNYLKGNNIQEAYEKGKHHYEDIVDGHMRSNSEESVDEEQYHGKRTHSEEKVQSSEKKHHSREEEKRHYDGNKRHSEEEKPGEDAENEHHGQEKRHHSEEKKRHVHNEKWLQTDEDVEKKFANNEEDEETERNTKHFPRMQQVWWQKKHSMEDRTPDNEEKMKPREKSYFYPEYEGYDGKLEKRHEKRYEDEDQGQEVEDSEGHASRQHFAHDLQEKMMYDRMDKLAQYLKAKKKSFEVPELYDFEENEKQHHEDRKRNMNHRTLTKEEEKELENLAAMDLELEKMAEKLHGSQRN</sequence>
<dbReference type="OMA" id="PYVSHHT"/>
<name>A0A401T2W7_CHIPU</name>
<dbReference type="OrthoDB" id="9907623at2759"/>
<dbReference type="GO" id="GO:0030141">
    <property type="term" value="C:secretory granule"/>
    <property type="evidence" value="ECO:0007669"/>
    <property type="project" value="InterPro"/>
</dbReference>
<keyword evidence="3" id="KW-0165">Cleavage on pair of basic residues</keyword>
<evidence type="ECO:0000313" key="7">
    <source>
        <dbReference type="EMBL" id="GCC37003.1"/>
    </source>
</evidence>
<feature type="chain" id="PRO_5019448399" description="Secretogranin-1" evidence="6">
    <location>
        <begin position="22"/>
        <end position="643"/>
    </location>
</feature>
<keyword evidence="2" id="KW-0765">Sulfation</keyword>
<feature type="compositionally biased region" description="Basic and acidic residues" evidence="5">
    <location>
        <begin position="363"/>
        <end position="379"/>
    </location>
</feature>
<feature type="compositionally biased region" description="Basic and acidic residues" evidence="5">
    <location>
        <begin position="386"/>
        <end position="470"/>
    </location>
</feature>
<evidence type="ECO:0008006" key="9">
    <source>
        <dbReference type="Google" id="ProtNLM"/>
    </source>
</evidence>
<feature type="compositionally biased region" description="Basic and acidic residues" evidence="5">
    <location>
        <begin position="524"/>
        <end position="537"/>
    </location>
</feature>
<gene>
    <name evidence="7" type="ORF">chiPu_0015503</name>
</gene>
<dbReference type="PANTHER" id="PTHR10583">
    <property type="entry name" value="CHROMOGRANIN"/>
    <property type="match status" value="1"/>
</dbReference>
<keyword evidence="4 6" id="KW-0732">Signal</keyword>
<feature type="compositionally biased region" description="Basic and acidic residues" evidence="5">
    <location>
        <begin position="595"/>
        <end position="605"/>
    </location>
</feature>
<feature type="compositionally biased region" description="Basic and acidic residues" evidence="5">
    <location>
        <begin position="145"/>
        <end position="179"/>
    </location>
</feature>
<feature type="compositionally biased region" description="Basic and acidic residues" evidence="5">
    <location>
        <begin position="496"/>
        <end position="515"/>
    </location>
</feature>
<evidence type="ECO:0000256" key="6">
    <source>
        <dbReference type="SAM" id="SignalP"/>
    </source>
</evidence>
<dbReference type="PROSITE" id="PS00422">
    <property type="entry name" value="GRANINS_1"/>
    <property type="match status" value="1"/>
</dbReference>
<keyword evidence="1" id="KW-0597">Phosphoprotein</keyword>
<organism evidence="7 8">
    <name type="scientific">Chiloscyllium punctatum</name>
    <name type="common">Brownbanded bambooshark</name>
    <name type="synonym">Hemiscyllium punctatum</name>
    <dbReference type="NCBI Taxonomy" id="137246"/>
    <lineage>
        <taxon>Eukaryota</taxon>
        <taxon>Metazoa</taxon>
        <taxon>Chordata</taxon>
        <taxon>Craniata</taxon>
        <taxon>Vertebrata</taxon>
        <taxon>Chondrichthyes</taxon>
        <taxon>Elasmobranchii</taxon>
        <taxon>Galeomorphii</taxon>
        <taxon>Galeoidea</taxon>
        <taxon>Orectolobiformes</taxon>
        <taxon>Hemiscylliidae</taxon>
        <taxon>Chiloscyllium</taxon>
    </lineage>
</organism>
<dbReference type="GO" id="GO:0005615">
    <property type="term" value="C:extracellular space"/>
    <property type="evidence" value="ECO:0007669"/>
    <property type="project" value="TreeGrafter"/>
</dbReference>
<dbReference type="PANTHER" id="PTHR10583:SF4">
    <property type="entry name" value="SECRETOGRANIN-1"/>
    <property type="match status" value="1"/>
</dbReference>
<dbReference type="STRING" id="137246.A0A401T2W7"/>
<keyword evidence="8" id="KW-1185">Reference proteome</keyword>
<proteinExistence type="predicted"/>
<feature type="region of interest" description="Disordered" evidence="5">
    <location>
        <begin position="363"/>
        <end position="561"/>
    </location>
</feature>
<dbReference type="InterPro" id="IPR018054">
    <property type="entry name" value="Chromogranin_CS"/>
</dbReference>
<evidence type="ECO:0000256" key="3">
    <source>
        <dbReference type="ARBA" id="ARBA00022685"/>
    </source>
</evidence>
<evidence type="ECO:0000256" key="1">
    <source>
        <dbReference type="ARBA" id="ARBA00022553"/>
    </source>
</evidence>
<dbReference type="PRINTS" id="PR00659">
    <property type="entry name" value="CHROMOGRANIN"/>
</dbReference>
<feature type="compositionally biased region" description="Basic and acidic residues" evidence="5">
    <location>
        <begin position="219"/>
        <end position="241"/>
    </location>
</feature>
<comment type="caution">
    <text evidence="7">The sequence shown here is derived from an EMBL/GenBank/DDBJ whole genome shotgun (WGS) entry which is preliminary data.</text>
</comment>
<dbReference type="InterPro" id="IPR001819">
    <property type="entry name" value="Chromogranin_AB"/>
</dbReference>
<feature type="signal peptide" evidence="6">
    <location>
        <begin position="1"/>
        <end position="21"/>
    </location>
</feature>
<feature type="compositionally biased region" description="Basic and acidic residues" evidence="5">
    <location>
        <begin position="316"/>
        <end position="345"/>
    </location>
</feature>
<dbReference type="AlphaFoldDB" id="A0A401T2W7"/>
<feature type="region of interest" description="Disordered" evidence="5">
    <location>
        <begin position="593"/>
        <end position="618"/>
    </location>
</feature>
<feature type="compositionally biased region" description="Basic and acidic residues" evidence="5">
    <location>
        <begin position="72"/>
        <end position="135"/>
    </location>
</feature>
<feature type="region of interest" description="Disordered" evidence="5">
    <location>
        <begin position="72"/>
        <end position="346"/>
    </location>
</feature>